<name>A0ABR5K0R7_9BACI</name>
<keyword evidence="1" id="KW-0732">Signal</keyword>
<reference evidence="3" key="1">
    <citation type="submission" date="2015-07" db="EMBL/GenBank/DDBJ databases">
        <title>Fjat-14205 dsm 2895.</title>
        <authorList>
            <person name="Liu B."/>
            <person name="Wang J."/>
            <person name="Zhu Y."/>
            <person name="Liu G."/>
            <person name="Chen Q."/>
            <person name="Chen Z."/>
            <person name="Lan J."/>
            <person name="Che J."/>
            <person name="Ge C."/>
            <person name="Shi H."/>
            <person name="Pan Z."/>
            <person name="Liu X."/>
        </authorList>
    </citation>
    <scope>NUCLEOTIDE SEQUENCE [LARGE SCALE GENOMIC DNA]</scope>
    <source>
        <strain evidence="3">DSM 25560</strain>
    </source>
</reference>
<protein>
    <recommendedName>
        <fullName evidence="4">Secreted protein</fullName>
    </recommendedName>
</protein>
<evidence type="ECO:0000313" key="2">
    <source>
        <dbReference type="EMBL" id="KOS68337.1"/>
    </source>
</evidence>
<dbReference type="Proteomes" id="UP000050668">
    <property type="component" value="Unassembled WGS sequence"/>
</dbReference>
<keyword evidence="3" id="KW-1185">Reference proteome</keyword>
<proteinExistence type="predicted"/>
<dbReference type="EMBL" id="LGRV01000003">
    <property type="protein sequence ID" value="KOS68337.1"/>
    <property type="molecule type" value="Genomic_DNA"/>
</dbReference>
<accession>A0ABR5K0R7</accession>
<feature type="signal peptide" evidence="1">
    <location>
        <begin position="1"/>
        <end position="24"/>
    </location>
</feature>
<evidence type="ECO:0000313" key="3">
    <source>
        <dbReference type="Proteomes" id="UP000050668"/>
    </source>
</evidence>
<evidence type="ECO:0000256" key="1">
    <source>
        <dbReference type="SAM" id="SignalP"/>
    </source>
</evidence>
<feature type="chain" id="PRO_5045950000" description="Secreted protein" evidence="1">
    <location>
        <begin position="25"/>
        <end position="114"/>
    </location>
</feature>
<gene>
    <name evidence="2" type="ORF">AEA09_07055</name>
</gene>
<organism evidence="2 3">
    <name type="scientific">Lysinibacillus contaminans</name>
    <dbReference type="NCBI Taxonomy" id="1293441"/>
    <lineage>
        <taxon>Bacteria</taxon>
        <taxon>Bacillati</taxon>
        <taxon>Bacillota</taxon>
        <taxon>Bacilli</taxon>
        <taxon>Bacillales</taxon>
        <taxon>Bacillaceae</taxon>
        <taxon>Lysinibacillus</taxon>
    </lineage>
</organism>
<dbReference type="RefSeq" id="WP_053583162.1">
    <property type="nucleotide sequence ID" value="NZ_LGRV01000003.1"/>
</dbReference>
<evidence type="ECO:0008006" key="4">
    <source>
        <dbReference type="Google" id="ProtNLM"/>
    </source>
</evidence>
<comment type="caution">
    <text evidence="2">The sequence shown here is derived from an EMBL/GenBank/DDBJ whole genome shotgun (WGS) entry which is preliminary data.</text>
</comment>
<sequence length="114" mass="12279">MKKVLIGSTLAIGLLLSGAGQAPASANSTGLNVGGINKSSIDIQAMDLETALMAVQSQRAALLDAQIDSMNNSQQMDMLRLQSMSNKRNEAFDEMSNFLKKMQDARSSIIDNMR</sequence>